<accession>A0A919MHD7</accession>
<dbReference type="InterPro" id="IPR024078">
    <property type="entry name" value="LmbE-like_dom_sf"/>
</dbReference>
<dbReference type="InterPro" id="IPR055826">
    <property type="entry name" value="DUF7402"/>
</dbReference>
<keyword evidence="3" id="KW-0732">Signal</keyword>
<protein>
    <recommendedName>
        <fullName evidence="4">DUF7402 domain-containing protein</fullName>
    </recommendedName>
</protein>
<evidence type="ECO:0000313" key="5">
    <source>
        <dbReference type="EMBL" id="GIE14839.1"/>
    </source>
</evidence>
<dbReference type="PANTHER" id="PTHR12993:SF23">
    <property type="entry name" value="N-ACETYLGLUCOSAMINYLPHOSPHATIDYLINOSITOL DEACETYLASE"/>
    <property type="match status" value="1"/>
</dbReference>
<proteinExistence type="predicted"/>
<feature type="region of interest" description="Disordered" evidence="2">
    <location>
        <begin position="331"/>
        <end position="350"/>
    </location>
</feature>
<dbReference type="InterPro" id="IPR008979">
    <property type="entry name" value="Galactose-bd-like_sf"/>
</dbReference>
<dbReference type="SUPFAM" id="SSF49785">
    <property type="entry name" value="Galactose-binding domain-like"/>
    <property type="match status" value="2"/>
</dbReference>
<dbReference type="RefSeq" id="WP_203821230.1">
    <property type="nucleotide sequence ID" value="NZ_BAAABP010000009.1"/>
</dbReference>
<organism evidence="5 6">
    <name type="scientific">Paractinoplanes ferrugineus</name>
    <dbReference type="NCBI Taxonomy" id="113564"/>
    <lineage>
        <taxon>Bacteria</taxon>
        <taxon>Bacillati</taxon>
        <taxon>Actinomycetota</taxon>
        <taxon>Actinomycetes</taxon>
        <taxon>Micromonosporales</taxon>
        <taxon>Micromonosporaceae</taxon>
        <taxon>Paractinoplanes</taxon>
    </lineage>
</organism>
<dbReference type="Pfam" id="PF02585">
    <property type="entry name" value="PIG-L"/>
    <property type="match status" value="1"/>
</dbReference>
<dbReference type="PANTHER" id="PTHR12993">
    <property type="entry name" value="N-ACETYLGLUCOSAMINYL-PHOSPHATIDYLINOSITOL DE-N-ACETYLASE-RELATED"/>
    <property type="match status" value="1"/>
</dbReference>
<evidence type="ECO:0000313" key="6">
    <source>
        <dbReference type="Proteomes" id="UP000598174"/>
    </source>
</evidence>
<dbReference type="Gene3D" id="2.60.120.260">
    <property type="entry name" value="Galactose-binding domain-like"/>
    <property type="match status" value="2"/>
</dbReference>
<evidence type="ECO:0000256" key="1">
    <source>
        <dbReference type="ARBA" id="ARBA00022833"/>
    </source>
</evidence>
<keyword evidence="6" id="KW-1185">Reference proteome</keyword>
<dbReference type="GO" id="GO:0000225">
    <property type="term" value="F:N-acetylglucosaminylphosphatidylinositol deacetylase activity"/>
    <property type="evidence" value="ECO:0007669"/>
    <property type="project" value="TreeGrafter"/>
</dbReference>
<evidence type="ECO:0000256" key="2">
    <source>
        <dbReference type="SAM" id="MobiDB-lite"/>
    </source>
</evidence>
<dbReference type="EMBL" id="BOMM01000059">
    <property type="protein sequence ID" value="GIE14839.1"/>
    <property type="molecule type" value="Genomic_DNA"/>
</dbReference>
<dbReference type="Pfam" id="PF24135">
    <property type="entry name" value="DUF7402"/>
    <property type="match status" value="2"/>
</dbReference>
<dbReference type="Gene3D" id="3.40.50.10320">
    <property type="entry name" value="LmbE-like"/>
    <property type="match status" value="1"/>
</dbReference>
<dbReference type="SUPFAM" id="SSF102588">
    <property type="entry name" value="LmbE-like"/>
    <property type="match status" value="1"/>
</dbReference>
<feature type="chain" id="PRO_5037203327" description="DUF7402 domain-containing protein" evidence="3">
    <location>
        <begin position="40"/>
        <end position="582"/>
    </location>
</feature>
<evidence type="ECO:0000259" key="4">
    <source>
        <dbReference type="Pfam" id="PF24135"/>
    </source>
</evidence>
<feature type="domain" description="DUF7402" evidence="4">
    <location>
        <begin position="311"/>
        <end position="444"/>
    </location>
</feature>
<dbReference type="InterPro" id="IPR003737">
    <property type="entry name" value="GlcNAc_PI_deacetylase-related"/>
</dbReference>
<dbReference type="Proteomes" id="UP000598174">
    <property type="component" value="Unassembled WGS sequence"/>
</dbReference>
<evidence type="ECO:0000256" key="3">
    <source>
        <dbReference type="SAM" id="SignalP"/>
    </source>
</evidence>
<feature type="signal peptide" evidence="3">
    <location>
        <begin position="1"/>
        <end position="39"/>
    </location>
</feature>
<keyword evidence="1" id="KW-0862">Zinc</keyword>
<comment type="caution">
    <text evidence="5">The sequence shown here is derived from an EMBL/GenBank/DDBJ whole genome shotgun (WGS) entry which is preliminary data.</text>
</comment>
<gene>
    <name evidence="5" type="ORF">Afe05nite_66790</name>
</gene>
<sequence length="582" mass="62295">MVTEHRRSLSKSRHRGAFALFAVLTVLTAVFSGAGPAQATTDCAGHRSLNLPAHQDDDLLFMNPDIQKDMDAGRCVLTVFFTGGDAGRDTSYWQGREAGSHAAYAQMAGVPDQWERRTETINGQALVFDELAGRPDIALIFLRLPDGGRGTGFPATGNESLQQLWTGAIPTIHSLDGATSFTKTSLNNTLVTIMHNYQPDVIRTLDYVGQYGDTDHSDHHTSAYFSLAAHKQYFSGPHQVFANMAYPSQNQSVNLSLSVEDRDRKLATFMAYAVHDDYVCQTTEACLAGNYAPWFSRRYSTASETGGRQNATMVGTITASSQNTSTNQQAAKAADDVVSGSPTDSTKEWATTGGKAGSWIHVAWPTQHTIDTLVLYDRPNVNDQVTGGTIYFSDGAPVSVTALPNNGSAMVVKFAPHRVSSLRFTINTVSSTTANVGLAEMQAYTANVATQAFVSVSSESTGSQQLGVKAVDGYASGTPAAPTREWATVGGKTGSWLKLDWKSPRTMTRVVLYDRPNTNDQITGATLTFDNGDTVAVPALTNNGAATTVTFPEHTTSSLVLTVTSVSTTTANVGLAEIQVEP</sequence>
<name>A0A919MHD7_9ACTN</name>
<dbReference type="GO" id="GO:0016137">
    <property type="term" value="P:glycoside metabolic process"/>
    <property type="evidence" value="ECO:0007669"/>
    <property type="project" value="UniProtKB-ARBA"/>
</dbReference>
<reference evidence="5" key="1">
    <citation type="submission" date="2021-01" db="EMBL/GenBank/DDBJ databases">
        <title>Whole genome shotgun sequence of Actinoplanes ferrugineus NBRC 15555.</title>
        <authorList>
            <person name="Komaki H."/>
            <person name="Tamura T."/>
        </authorList>
    </citation>
    <scope>NUCLEOTIDE SEQUENCE</scope>
    <source>
        <strain evidence="5">NBRC 15555</strain>
    </source>
</reference>
<dbReference type="AlphaFoldDB" id="A0A919MHD7"/>
<feature type="domain" description="DUF7402" evidence="4">
    <location>
        <begin position="447"/>
        <end position="580"/>
    </location>
</feature>